<dbReference type="AlphaFoldDB" id="A0A512PHJ0"/>
<keyword evidence="2" id="KW-1185">Reference proteome</keyword>
<evidence type="ECO:0000313" key="1">
    <source>
        <dbReference type="EMBL" id="GEP70660.1"/>
    </source>
</evidence>
<protein>
    <submittedName>
        <fullName evidence="1">Uncharacterized protein</fullName>
    </submittedName>
</protein>
<comment type="caution">
    <text evidence="1">The sequence shown here is derived from an EMBL/GenBank/DDBJ whole genome shotgun (WGS) entry which is preliminary data.</text>
</comment>
<dbReference type="EMBL" id="BKAL01000015">
    <property type="protein sequence ID" value="GEP70660.1"/>
    <property type="molecule type" value="Genomic_DNA"/>
</dbReference>
<sequence>MYCQQYIAERFDFMQLCALVLVLTLSSAEKRSDGSGVLAIRSSSMPVERSADGTTSLSLNSLLTTTALTGIATNTSM</sequence>
<evidence type="ECO:0000313" key="2">
    <source>
        <dbReference type="Proteomes" id="UP000321798"/>
    </source>
</evidence>
<reference evidence="1 2" key="1">
    <citation type="submission" date="2019-07" db="EMBL/GenBank/DDBJ databases">
        <title>Whole genome shotgun sequence of Cellulomonas soli NBRC 109434.</title>
        <authorList>
            <person name="Hosoyama A."/>
            <person name="Uohara A."/>
            <person name="Ohji S."/>
            <person name="Ichikawa N."/>
        </authorList>
    </citation>
    <scope>NUCLEOTIDE SEQUENCE [LARGE SCALE GENOMIC DNA]</scope>
    <source>
        <strain evidence="1 2">NBRC 109434</strain>
    </source>
</reference>
<name>A0A512PHJ0_9CELL</name>
<gene>
    <name evidence="1" type="ORF">CSO01_33750</name>
</gene>
<accession>A0A512PHJ0</accession>
<organism evidence="1 2">
    <name type="scientific">Cellulomonas soli</name>
    <dbReference type="NCBI Taxonomy" id="931535"/>
    <lineage>
        <taxon>Bacteria</taxon>
        <taxon>Bacillati</taxon>
        <taxon>Actinomycetota</taxon>
        <taxon>Actinomycetes</taxon>
        <taxon>Micrococcales</taxon>
        <taxon>Cellulomonadaceae</taxon>
        <taxon>Cellulomonas</taxon>
    </lineage>
</organism>
<proteinExistence type="predicted"/>
<dbReference type="Proteomes" id="UP000321798">
    <property type="component" value="Unassembled WGS sequence"/>
</dbReference>